<evidence type="ECO:0000313" key="2">
    <source>
        <dbReference type="Proteomes" id="UP000646844"/>
    </source>
</evidence>
<proteinExistence type="predicted"/>
<dbReference type="AlphaFoldDB" id="A0A832TKE0"/>
<reference evidence="1" key="1">
    <citation type="journal article" date="2020" name="bioRxiv">
        <title>A rank-normalized archaeal taxonomy based on genome phylogeny resolves widespread incomplete and uneven classifications.</title>
        <authorList>
            <person name="Rinke C."/>
            <person name="Chuvochina M."/>
            <person name="Mussig A.J."/>
            <person name="Chaumeil P.-A."/>
            <person name="Waite D.W."/>
            <person name="Whitman W.B."/>
            <person name="Parks D.H."/>
            <person name="Hugenholtz P."/>
        </authorList>
    </citation>
    <scope>NUCLEOTIDE SEQUENCE</scope>
    <source>
        <strain evidence="1">UBA8838</strain>
    </source>
</reference>
<dbReference type="Proteomes" id="UP000646844">
    <property type="component" value="Unassembled WGS sequence"/>
</dbReference>
<name>A0A832TKE0_9CREN</name>
<dbReference type="EMBL" id="DUJO01000032">
    <property type="protein sequence ID" value="HII74183.1"/>
    <property type="molecule type" value="Genomic_DNA"/>
</dbReference>
<evidence type="ECO:0000313" key="1">
    <source>
        <dbReference type="EMBL" id="HII74183.1"/>
    </source>
</evidence>
<dbReference type="GeneID" id="60598327"/>
<protein>
    <submittedName>
        <fullName evidence="1">Uncharacterized protein</fullName>
    </submittedName>
</protein>
<comment type="caution">
    <text evidence="1">The sequence shown here is derived from an EMBL/GenBank/DDBJ whole genome shotgun (WGS) entry which is preliminary data.</text>
</comment>
<organism evidence="1 2">
    <name type="scientific">Sulfurisphaera tokodaii</name>
    <dbReference type="NCBI Taxonomy" id="111955"/>
    <lineage>
        <taxon>Archaea</taxon>
        <taxon>Thermoproteota</taxon>
        <taxon>Thermoprotei</taxon>
        <taxon>Sulfolobales</taxon>
        <taxon>Sulfolobaceae</taxon>
        <taxon>Sulfurisphaera</taxon>
    </lineage>
</organism>
<gene>
    <name evidence="1" type="ORF">HA332_07355</name>
</gene>
<sequence length="46" mass="5417">MSYLFDSSSIFKAIRLGRRELDLLKDNYTIDLVNHELGNIIMEIMK</sequence>
<accession>A0A832TKE0</accession>
<dbReference type="RefSeq" id="WP_198429685.1">
    <property type="nucleotide sequence ID" value="NZ_BAABQO010000026.1"/>
</dbReference>